<proteinExistence type="predicted"/>
<accession>A0A392WJH8</accession>
<name>A0A392WJH8_9FABA</name>
<dbReference type="AlphaFoldDB" id="A0A392WJH8"/>
<dbReference type="Proteomes" id="UP000265520">
    <property type="component" value="Unassembled WGS sequence"/>
</dbReference>
<organism evidence="1 2">
    <name type="scientific">Trifolium medium</name>
    <dbReference type="NCBI Taxonomy" id="97028"/>
    <lineage>
        <taxon>Eukaryota</taxon>
        <taxon>Viridiplantae</taxon>
        <taxon>Streptophyta</taxon>
        <taxon>Embryophyta</taxon>
        <taxon>Tracheophyta</taxon>
        <taxon>Spermatophyta</taxon>
        <taxon>Magnoliopsida</taxon>
        <taxon>eudicotyledons</taxon>
        <taxon>Gunneridae</taxon>
        <taxon>Pentapetalae</taxon>
        <taxon>rosids</taxon>
        <taxon>fabids</taxon>
        <taxon>Fabales</taxon>
        <taxon>Fabaceae</taxon>
        <taxon>Papilionoideae</taxon>
        <taxon>50 kb inversion clade</taxon>
        <taxon>NPAAA clade</taxon>
        <taxon>Hologalegina</taxon>
        <taxon>IRL clade</taxon>
        <taxon>Trifolieae</taxon>
        <taxon>Trifolium</taxon>
    </lineage>
</organism>
<protein>
    <submittedName>
        <fullName evidence="1">Uncharacterized protein</fullName>
    </submittedName>
</protein>
<keyword evidence="2" id="KW-1185">Reference proteome</keyword>
<sequence length="51" mass="5058">MWAVKCFSNSSSSGLQGGKKSSSLVMAKAVGIAARFSSSSAAGASMAIWAS</sequence>
<evidence type="ECO:0000313" key="2">
    <source>
        <dbReference type="Proteomes" id="UP000265520"/>
    </source>
</evidence>
<feature type="non-terminal residue" evidence="1">
    <location>
        <position position="51"/>
    </location>
</feature>
<dbReference type="EMBL" id="LXQA011460547">
    <property type="protein sequence ID" value="MCI97985.1"/>
    <property type="molecule type" value="Genomic_DNA"/>
</dbReference>
<evidence type="ECO:0000313" key="1">
    <source>
        <dbReference type="EMBL" id="MCI97985.1"/>
    </source>
</evidence>
<reference evidence="1 2" key="1">
    <citation type="journal article" date="2018" name="Front. Plant Sci.">
        <title>Red Clover (Trifolium pratense) and Zigzag Clover (T. medium) - A Picture of Genomic Similarities and Differences.</title>
        <authorList>
            <person name="Dluhosova J."/>
            <person name="Istvanek J."/>
            <person name="Nedelnik J."/>
            <person name="Repkova J."/>
        </authorList>
    </citation>
    <scope>NUCLEOTIDE SEQUENCE [LARGE SCALE GENOMIC DNA]</scope>
    <source>
        <strain evidence="2">cv. 10/8</strain>
        <tissue evidence="1">Leaf</tissue>
    </source>
</reference>
<comment type="caution">
    <text evidence="1">The sequence shown here is derived from an EMBL/GenBank/DDBJ whole genome shotgun (WGS) entry which is preliminary data.</text>
</comment>